<feature type="transmembrane region" description="Helical" evidence="1">
    <location>
        <begin position="271"/>
        <end position="290"/>
    </location>
</feature>
<accession>A0A5B0X622</accession>
<feature type="transmembrane region" description="Helical" evidence="1">
    <location>
        <begin position="207"/>
        <end position="224"/>
    </location>
</feature>
<feature type="transmembrane region" description="Helical" evidence="1">
    <location>
        <begin position="402"/>
        <end position="430"/>
    </location>
</feature>
<evidence type="ECO:0008006" key="4">
    <source>
        <dbReference type="Google" id="ProtNLM"/>
    </source>
</evidence>
<dbReference type="EMBL" id="VTUW01000006">
    <property type="protein sequence ID" value="KAA1194766.1"/>
    <property type="molecule type" value="Genomic_DNA"/>
</dbReference>
<name>A0A5B0X622_9GAMM</name>
<dbReference type="AlphaFoldDB" id="A0A5B0X622"/>
<keyword evidence="1" id="KW-0472">Membrane</keyword>
<proteinExistence type="predicted"/>
<protein>
    <recommendedName>
        <fullName evidence="4">Oligosaccharide repeat unit polymerase</fullName>
    </recommendedName>
</protein>
<evidence type="ECO:0000313" key="2">
    <source>
        <dbReference type="EMBL" id="KAA1194766.1"/>
    </source>
</evidence>
<keyword evidence="1" id="KW-0812">Transmembrane</keyword>
<feature type="transmembrane region" description="Helical" evidence="1">
    <location>
        <begin position="6"/>
        <end position="24"/>
    </location>
</feature>
<evidence type="ECO:0000256" key="1">
    <source>
        <dbReference type="SAM" id="Phobius"/>
    </source>
</evidence>
<keyword evidence="1" id="KW-1133">Transmembrane helix</keyword>
<feature type="transmembrane region" description="Helical" evidence="1">
    <location>
        <begin position="134"/>
        <end position="151"/>
    </location>
</feature>
<sequence>MPQAVIALEIIYVSLILVSILFSFSKKIPLLDTLFVVLVLLSPYSISIIPFRQDTINNYNLYSNYDILNIINFYKVLSLSPLDYLCILIFCKNINQIINTPKFFLIYFTLITLVGIISYYISSIVLWSDELDNITRIIPTIKPVIYILSLYSSIFKICKTISLYNFILLFLSLSSLYFISSAIILNFLPTWYTWVKYGANYLFLDQTDQFIAFLFIVITIFIPIPNKYKIIALIIFSMLIISGAKAFIYSLIIIILSYFCKNFNLKISSAMVLFFSAIIISWGLSLVIGINKWDTSIYTRYFQVHQLIINYSSEKILIFFGIGPYKAYRFFAEPELFDSGAYISKELSTMFRIGFQMPYLSWIKNYGLSGVFFIIISSKYVISHTKKAFSINRNFGALNLSLGIYFILVCCMDYPAFGIKTLLPIAIYIYMQKMENKHNGINIPKR</sequence>
<feature type="transmembrane region" description="Helical" evidence="1">
    <location>
        <begin position="71"/>
        <end position="91"/>
    </location>
</feature>
<dbReference type="Proteomes" id="UP000322184">
    <property type="component" value="Unassembled WGS sequence"/>
</dbReference>
<feature type="transmembrane region" description="Helical" evidence="1">
    <location>
        <begin position="163"/>
        <end position="187"/>
    </location>
</feature>
<feature type="transmembrane region" description="Helical" evidence="1">
    <location>
        <begin position="103"/>
        <end position="122"/>
    </location>
</feature>
<evidence type="ECO:0000313" key="3">
    <source>
        <dbReference type="Proteomes" id="UP000322184"/>
    </source>
</evidence>
<feature type="transmembrane region" description="Helical" evidence="1">
    <location>
        <begin position="362"/>
        <end position="382"/>
    </location>
</feature>
<gene>
    <name evidence="2" type="ORF">F0L16_05380</name>
</gene>
<feature type="transmembrane region" description="Helical" evidence="1">
    <location>
        <begin position="231"/>
        <end position="259"/>
    </location>
</feature>
<dbReference type="RefSeq" id="WP_149616341.1">
    <property type="nucleotide sequence ID" value="NZ_CAWPFF010000103.1"/>
</dbReference>
<feature type="transmembrane region" description="Helical" evidence="1">
    <location>
        <begin position="31"/>
        <end position="51"/>
    </location>
</feature>
<reference evidence="2 3" key="1">
    <citation type="submission" date="2019-09" db="EMBL/GenBank/DDBJ databases">
        <title>Whole genome sequence of Photorhabdus heterorhabditis strain ETL (Enterobacteriales: Enterobacteriaceae) a bacterial symbiont of Heterorhabditis zealandica strain ETL (Rhabditida: Heterorhabditidae).</title>
        <authorList>
            <person name="Lulamba T.E."/>
            <person name="Serepa-Dlamini M.H."/>
        </authorList>
    </citation>
    <scope>NUCLEOTIDE SEQUENCE [LARGE SCALE GENOMIC DNA]</scope>
    <source>
        <strain evidence="2 3">ETL</strain>
    </source>
</reference>
<comment type="caution">
    <text evidence="2">The sequence shown here is derived from an EMBL/GenBank/DDBJ whole genome shotgun (WGS) entry which is preliminary data.</text>
</comment>
<organism evidence="2 3">
    <name type="scientific">Photorhabdus heterorhabditis</name>
    <dbReference type="NCBI Taxonomy" id="880156"/>
    <lineage>
        <taxon>Bacteria</taxon>
        <taxon>Pseudomonadati</taxon>
        <taxon>Pseudomonadota</taxon>
        <taxon>Gammaproteobacteria</taxon>
        <taxon>Enterobacterales</taxon>
        <taxon>Morganellaceae</taxon>
        <taxon>Photorhabdus</taxon>
    </lineage>
</organism>